<dbReference type="AlphaFoldDB" id="A0A4Y3PK36"/>
<dbReference type="InterPro" id="IPR010315">
    <property type="entry name" value="DUF915_hydro-like"/>
</dbReference>
<sequence>MKNRKALSRMLAAATLTTALVCPTVASAAAPAPVLHDDNPNGHFGDWYTGAVPPNASNNKPVILFVQGLHSTYNTWYTTDGFYDAAYNAGYRTAFVQLKDADGTGGNMWTNGAKLAEVIKKVADHYGVSKINIIAHSKGGIDTQTALVHYGAHPYVNVVHQLSTPNKGSELADLAYSNWAGWLADILGKKDDAVYSLQTSYMANFRSQTDNRSENRSTTTYMAAGTGDDGWFSATWFAHAVLPGEDDGAVSVDSALGLPYGIKSFTKDISHGQIAKASQTWNLVEPKLKKASATLREQPNKISKTKAKASAEEESSFILRGGEVEDTATETFFLESGIEKLNLDTITSSQATKVTLISPSGEEYEADLRDQSESEDEPLIFAEAVHHFIEIAEPEAGEWTLEVEGEDDAFFMVASIEGGEQAKVKASKKVFEQGDKAKISVELGDSEIDPSLLQKANVTRSLNGEKASVLDQVKFAIKGDELTGNFTVPTKPGVYNLSFDVTGINEDGEPFTRSINYNFAVTDDDGELEK</sequence>
<evidence type="ECO:0008006" key="4">
    <source>
        <dbReference type="Google" id="ProtNLM"/>
    </source>
</evidence>
<evidence type="ECO:0000313" key="2">
    <source>
        <dbReference type="EMBL" id="GEB34862.1"/>
    </source>
</evidence>
<dbReference type="Pfam" id="PF06028">
    <property type="entry name" value="DUF915"/>
    <property type="match status" value="1"/>
</dbReference>
<evidence type="ECO:0000313" key="3">
    <source>
        <dbReference type="Proteomes" id="UP000316882"/>
    </source>
</evidence>
<feature type="chain" id="PRO_5022949117" description="Alpha/beta hydrolase" evidence="1">
    <location>
        <begin position="29"/>
        <end position="530"/>
    </location>
</feature>
<reference evidence="2 3" key="1">
    <citation type="submission" date="2019-06" db="EMBL/GenBank/DDBJ databases">
        <title>Whole genome shotgun sequence of Brevibacillus parabrevis NBRC 12334.</title>
        <authorList>
            <person name="Hosoyama A."/>
            <person name="Uohara A."/>
            <person name="Ohji S."/>
            <person name="Ichikawa N."/>
        </authorList>
    </citation>
    <scope>NUCLEOTIDE SEQUENCE [LARGE SCALE GENOMIC DNA]</scope>
    <source>
        <strain evidence="2 3">NBRC 12334</strain>
    </source>
</reference>
<keyword evidence="3" id="KW-1185">Reference proteome</keyword>
<protein>
    <recommendedName>
        <fullName evidence="4">Alpha/beta hydrolase</fullName>
    </recommendedName>
</protein>
<gene>
    <name evidence="2" type="ORF">BPA01_44420</name>
</gene>
<dbReference type="Proteomes" id="UP000316882">
    <property type="component" value="Unassembled WGS sequence"/>
</dbReference>
<dbReference type="EMBL" id="BJMH01000029">
    <property type="protein sequence ID" value="GEB34862.1"/>
    <property type="molecule type" value="Genomic_DNA"/>
</dbReference>
<dbReference type="InterPro" id="IPR029058">
    <property type="entry name" value="AB_hydrolase_fold"/>
</dbReference>
<dbReference type="RefSeq" id="WP_122966498.1">
    <property type="nucleotide sequence ID" value="NZ_BJMH01000029.1"/>
</dbReference>
<comment type="caution">
    <text evidence="2">The sequence shown here is derived from an EMBL/GenBank/DDBJ whole genome shotgun (WGS) entry which is preliminary data.</text>
</comment>
<dbReference type="SUPFAM" id="SSF53474">
    <property type="entry name" value="alpha/beta-Hydrolases"/>
    <property type="match status" value="1"/>
</dbReference>
<keyword evidence="1" id="KW-0732">Signal</keyword>
<name>A0A4Y3PK36_BREPA</name>
<evidence type="ECO:0000256" key="1">
    <source>
        <dbReference type="SAM" id="SignalP"/>
    </source>
</evidence>
<dbReference type="STRING" id="54914.AV540_22720"/>
<accession>A0A4Y3PK36</accession>
<organism evidence="2 3">
    <name type="scientific">Brevibacillus parabrevis</name>
    <dbReference type="NCBI Taxonomy" id="54914"/>
    <lineage>
        <taxon>Bacteria</taxon>
        <taxon>Bacillati</taxon>
        <taxon>Bacillota</taxon>
        <taxon>Bacilli</taxon>
        <taxon>Bacillales</taxon>
        <taxon>Paenibacillaceae</taxon>
        <taxon>Brevibacillus</taxon>
    </lineage>
</organism>
<feature type="signal peptide" evidence="1">
    <location>
        <begin position="1"/>
        <end position="28"/>
    </location>
</feature>
<proteinExistence type="predicted"/>
<dbReference type="Gene3D" id="3.40.50.1820">
    <property type="entry name" value="alpha/beta hydrolase"/>
    <property type="match status" value="1"/>
</dbReference>